<dbReference type="InterPro" id="IPR011059">
    <property type="entry name" value="Metal-dep_hydrolase_composite"/>
</dbReference>
<gene>
    <name evidence="10" type="ordered locus">Fbal_1320</name>
</gene>
<dbReference type="InterPro" id="IPR006680">
    <property type="entry name" value="Amidohydro-rel"/>
</dbReference>
<dbReference type="SUPFAM" id="SSF51556">
    <property type="entry name" value="Metallo-dependent hydrolases"/>
    <property type="match status" value="1"/>
</dbReference>
<dbReference type="Gene3D" id="2.30.40.10">
    <property type="entry name" value="Urease, subunit C, domain 1"/>
    <property type="match status" value="1"/>
</dbReference>
<dbReference type="PANTHER" id="PTHR11271">
    <property type="entry name" value="GUANINE DEAMINASE"/>
    <property type="match status" value="1"/>
</dbReference>
<dbReference type="InterPro" id="IPR032466">
    <property type="entry name" value="Metal_Hydrolase"/>
</dbReference>
<accession>E1SLZ3</accession>
<evidence type="ECO:0000256" key="8">
    <source>
        <dbReference type="RuleBase" id="RU366009"/>
    </source>
</evidence>
<organism evidence="10 11">
    <name type="scientific">Ferrimonas balearica (strain DSM 9799 / CCM 4581 / KCTC 23876 / PAT)</name>
    <dbReference type="NCBI Taxonomy" id="550540"/>
    <lineage>
        <taxon>Bacteria</taxon>
        <taxon>Pseudomonadati</taxon>
        <taxon>Pseudomonadota</taxon>
        <taxon>Gammaproteobacteria</taxon>
        <taxon>Alteromonadales</taxon>
        <taxon>Ferrimonadaceae</taxon>
        <taxon>Ferrimonas</taxon>
    </lineage>
</organism>
<evidence type="ECO:0000256" key="2">
    <source>
        <dbReference type="ARBA" id="ARBA00006745"/>
    </source>
</evidence>
<dbReference type="HOGENOM" id="CLU_012358_0_1_6"/>
<feature type="domain" description="Amidohydrolase-related" evidence="9">
    <location>
        <begin position="72"/>
        <end position="453"/>
    </location>
</feature>
<dbReference type="InterPro" id="IPR051607">
    <property type="entry name" value="Metallo-dep_hydrolases"/>
</dbReference>
<dbReference type="STRING" id="550540.Fbal_1320"/>
<dbReference type="UniPathway" id="UPA00603">
    <property type="reaction ID" value="UER00660"/>
</dbReference>
<keyword evidence="5 8" id="KW-0378">Hydrolase</keyword>
<comment type="cofactor">
    <cofactor evidence="8">
        <name>Zn(2+)</name>
        <dbReference type="ChEBI" id="CHEBI:29105"/>
    </cofactor>
    <text evidence="8">Binds 1 zinc ion per subunit.</text>
</comment>
<proteinExistence type="inferred from homology"/>
<evidence type="ECO:0000313" key="10">
    <source>
        <dbReference type="EMBL" id="ADN75525.1"/>
    </source>
</evidence>
<keyword evidence="4 8" id="KW-0479">Metal-binding</keyword>
<evidence type="ECO:0000256" key="6">
    <source>
        <dbReference type="ARBA" id="ARBA00022833"/>
    </source>
</evidence>
<evidence type="ECO:0000313" key="11">
    <source>
        <dbReference type="Proteomes" id="UP000006683"/>
    </source>
</evidence>
<name>E1SLZ3_FERBD</name>
<comment type="catalytic activity">
    <reaction evidence="8">
        <text>guanine + H2O + H(+) = xanthine + NH4(+)</text>
        <dbReference type="Rhea" id="RHEA:14665"/>
        <dbReference type="ChEBI" id="CHEBI:15377"/>
        <dbReference type="ChEBI" id="CHEBI:15378"/>
        <dbReference type="ChEBI" id="CHEBI:16235"/>
        <dbReference type="ChEBI" id="CHEBI:17712"/>
        <dbReference type="ChEBI" id="CHEBI:28938"/>
        <dbReference type="EC" id="3.5.4.3"/>
    </reaction>
</comment>
<dbReference type="AlphaFoldDB" id="E1SLZ3"/>
<evidence type="ECO:0000256" key="4">
    <source>
        <dbReference type="ARBA" id="ARBA00022723"/>
    </source>
</evidence>
<evidence type="ECO:0000259" key="9">
    <source>
        <dbReference type="Pfam" id="PF01979"/>
    </source>
</evidence>
<dbReference type="SUPFAM" id="SSF51338">
    <property type="entry name" value="Composite domain of metallo-dependent hydrolases"/>
    <property type="match status" value="1"/>
</dbReference>
<comment type="pathway">
    <text evidence="1 8">Purine metabolism; guanine degradation; xanthine from guanine: step 1/1.</text>
</comment>
<evidence type="ECO:0000256" key="5">
    <source>
        <dbReference type="ARBA" id="ARBA00022801"/>
    </source>
</evidence>
<dbReference type="InterPro" id="IPR014311">
    <property type="entry name" value="Guanine_deaminase"/>
</dbReference>
<reference evidence="10 11" key="1">
    <citation type="journal article" date="2010" name="Stand. Genomic Sci.">
        <title>Complete genome sequence of Ferrimonas balearica type strain (PAT).</title>
        <authorList>
            <person name="Nolan M."/>
            <person name="Sikorski J."/>
            <person name="Davenport K."/>
            <person name="Lucas S."/>
            <person name="Glavina Del Rio T."/>
            <person name="Tice H."/>
            <person name="Cheng J."/>
            <person name="Goodwin L."/>
            <person name="Pitluck S."/>
            <person name="Liolios K."/>
            <person name="Ivanova N."/>
            <person name="Mavromatis K."/>
            <person name="Ovchinnikova G."/>
            <person name="Pati A."/>
            <person name="Chen A."/>
            <person name="Palaniappan K."/>
            <person name="Land M."/>
            <person name="Hauser L."/>
            <person name="Chang Y."/>
            <person name="Jeffries C."/>
            <person name="Tapia R."/>
            <person name="Brettin T."/>
            <person name="Detter J."/>
            <person name="Han C."/>
            <person name="Yasawong M."/>
            <person name="Rohde M."/>
            <person name="Tindall B."/>
            <person name="Goker M."/>
            <person name="Woyke T."/>
            <person name="Bristow J."/>
            <person name="Eisen J."/>
            <person name="Markowitz V."/>
            <person name="Hugenholtz P."/>
            <person name="Kyrpides N."/>
            <person name="Klenk H."/>
            <person name="Lapidus A."/>
        </authorList>
    </citation>
    <scope>NUCLEOTIDE SEQUENCE [LARGE SCALE GENOMIC DNA]</scope>
    <source>
        <strain evidence="11">DSM 9799 / CCM 4581 / KCTC 23876 / PAT</strain>
    </source>
</reference>
<dbReference type="OrthoDB" id="9787621at2"/>
<sequence length="456" mass="49840">MQQIDSLTLAVRGALFHCPVKGDFEHHEDALVLVGADGQIESVLTQADPEFAALSDTLAAAGKLTQLAPGQYLMPGMVDLHVHAPQWPQAGKGLDLPLYDWLQDYTFPLEARFEDESFARSVYPHLVNALLANGTTSAVYFATVHNPASVALAEICLEQGQRGYVGKVNMDDPSQCPPYYIETTEQGLADTEAFIQQVRALPGNEQGLVNPVITPRFVPSCTADMLKGLGKLAQRYHCHVQTHCSESDWARDYSQEHYGQTDVAIYRDMGLLTSRTILAHSIFLTDEDMAAIRDANAAIAHCPLSNMYFANAAMKTREVLDRDLQVGLGTDLAGAPIPSVFHTCLDAVNHSRVREDGTDTHRPAGERGEAGSRVSFLEAYWMATVGGGLAIDARVGLFAPGYAFDALVVDANAPDSDLYLPEGMDSPRDLLEKLICLTRRANIRTVWVQGRQVINK</sequence>
<comment type="function">
    <text evidence="8">Catalyzes the hydrolytic deamination of guanine, producing xanthine and ammonia.</text>
</comment>
<dbReference type="GO" id="GO:0008270">
    <property type="term" value="F:zinc ion binding"/>
    <property type="evidence" value="ECO:0007669"/>
    <property type="project" value="UniProtKB-UniRule"/>
</dbReference>
<comment type="similarity">
    <text evidence="2 8">Belongs to the metallo-dependent hydrolases superfamily. ATZ/TRZ family.</text>
</comment>
<keyword evidence="6 8" id="KW-0862">Zinc</keyword>
<dbReference type="GO" id="GO:0006147">
    <property type="term" value="P:guanine catabolic process"/>
    <property type="evidence" value="ECO:0007669"/>
    <property type="project" value="UniProtKB-UniRule"/>
</dbReference>
<dbReference type="GO" id="GO:0005829">
    <property type="term" value="C:cytosol"/>
    <property type="evidence" value="ECO:0007669"/>
    <property type="project" value="TreeGrafter"/>
</dbReference>
<dbReference type="Proteomes" id="UP000006683">
    <property type="component" value="Chromosome"/>
</dbReference>
<evidence type="ECO:0000256" key="3">
    <source>
        <dbReference type="ARBA" id="ARBA00012781"/>
    </source>
</evidence>
<dbReference type="GO" id="GO:0008892">
    <property type="term" value="F:guanine deaminase activity"/>
    <property type="evidence" value="ECO:0007669"/>
    <property type="project" value="UniProtKB-UniRule"/>
</dbReference>
<keyword evidence="11" id="KW-1185">Reference proteome</keyword>
<protein>
    <recommendedName>
        <fullName evidence="3 7">Guanine deaminase</fullName>
        <shortName evidence="8">Guanase</shortName>
        <ecNumber evidence="3 7">3.5.4.3</ecNumber>
    </recommendedName>
    <alternativeName>
        <fullName evidence="8">Guanine aminohydrolase</fullName>
    </alternativeName>
</protein>
<dbReference type="PANTHER" id="PTHR11271:SF6">
    <property type="entry name" value="GUANINE DEAMINASE"/>
    <property type="match status" value="1"/>
</dbReference>
<evidence type="ECO:0000256" key="7">
    <source>
        <dbReference type="NCBIfam" id="TIGR02967"/>
    </source>
</evidence>
<dbReference type="EMBL" id="CP002209">
    <property type="protein sequence ID" value="ADN75525.1"/>
    <property type="molecule type" value="Genomic_DNA"/>
</dbReference>
<dbReference type="Pfam" id="PF01979">
    <property type="entry name" value="Amidohydro_1"/>
    <property type="match status" value="1"/>
</dbReference>
<dbReference type="EC" id="3.5.4.3" evidence="3 7"/>
<dbReference type="KEGG" id="fbl:Fbal_1320"/>
<dbReference type="Gene3D" id="3.20.20.140">
    <property type="entry name" value="Metal-dependent hydrolases"/>
    <property type="match status" value="1"/>
</dbReference>
<dbReference type="eggNOG" id="COG0402">
    <property type="taxonomic scope" value="Bacteria"/>
</dbReference>
<dbReference type="NCBIfam" id="TIGR02967">
    <property type="entry name" value="guan_deamin"/>
    <property type="match status" value="1"/>
</dbReference>
<evidence type="ECO:0000256" key="1">
    <source>
        <dbReference type="ARBA" id="ARBA00004984"/>
    </source>
</evidence>